<organism evidence="7 8">
    <name type="scientific">Acrasis kona</name>
    <dbReference type="NCBI Taxonomy" id="1008807"/>
    <lineage>
        <taxon>Eukaryota</taxon>
        <taxon>Discoba</taxon>
        <taxon>Heterolobosea</taxon>
        <taxon>Tetramitia</taxon>
        <taxon>Eutetramitia</taxon>
        <taxon>Acrasidae</taxon>
        <taxon>Acrasis</taxon>
    </lineage>
</organism>
<dbReference type="Pfam" id="PF00155">
    <property type="entry name" value="Aminotran_1_2"/>
    <property type="match status" value="1"/>
</dbReference>
<dbReference type="PANTHER" id="PTHR46383:SF5">
    <property type="entry name" value="AMINOTRANSFERASE CLASS I_CLASSII DOMAIN-CONTAINING PROTEIN"/>
    <property type="match status" value="1"/>
</dbReference>
<dbReference type="GO" id="GO:0006520">
    <property type="term" value="P:amino acid metabolic process"/>
    <property type="evidence" value="ECO:0007669"/>
    <property type="project" value="InterPro"/>
</dbReference>
<comment type="cofactor">
    <cofactor evidence="1">
        <name>pyridoxal 5'-phosphate</name>
        <dbReference type="ChEBI" id="CHEBI:597326"/>
    </cofactor>
</comment>
<name>A0AAW2ZD47_9EUKA</name>
<dbReference type="AlphaFoldDB" id="A0AAW2ZD47"/>
<dbReference type="Gene3D" id="3.40.640.10">
    <property type="entry name" value="Type I PLP-dependent aspartate aminotransferase-like (Major domain)"/>
    <property type="match status" value="1"/>
</dbReference>
<protein>
    <submittedName>
        <fullName evidence="7">AspC</fullName>
    </submittedName>
</protein>
<evidence type="ECO:0000313" key="8">
    <source>
        <dbReference type="Proteomes" id="UP001431209"/>
    </source>
</evidence>
<comment type="similarity">
    <text evidence="2">Belongs to the class-I pyridoxal-phosphate-dependent aminotransferase family.</text>
</comment>
<evidence type="ECO:0000256" key="5">
    <source>
        <dbReference type="ARBA" id="ARBA00022898"/>
    </source>
</evidence>
<accession>A0AAW2ZD47</accession>
<dbReference type="EMBL" id="JAOPGA020001331">
    <property type="protein sequence ID" value="KAL0487340.1"/>
    <property type="molecule type" value="Genomic_DNA"/>
</dbReference>
<dbReference type="Proteomes" id="UP001431209">
    <property type="component" value="Unassembled WGS sequence"/>
</dbReference>
<keyword evidence="3" id="KW-0032">Aminotransferase</keyword>
<comment type="caution">
    <text evidence="7">The sequence shown here is derived from an EMBL/GenBank/DDBJ whole genome shotgun (WGS) entry which is preliminary data.</text>
</comment>
<gene>
    <name evidence="7" type="ORF">AKO1_000816</name>
</gene>
<dbReference type="GO" id="GO:0030170">
    <property type="term" value="F:pyridoxal phosphate binding"/>
    <property type="evidence" value="ECO:0007669"/>
    <property type="project" value="InterPro"/>
</dbReference>
<evidence type="ECO:0000256" key="3">
    <source>
        <dbReference type="ARBA" id="ARBA00022576"/>
    </source>
</evidence>
<dbReference type="SUPFAM" id="SSF53383">
    <property type="entry name" value="PLP-dependent transferases"/>
    <property type="match status" value="1"/>
</dbReference>
<proteinExistence type="inferred from homology"/>
<dbReference type="InterPro" id="IPR015422">
    <property type="entry name" value="PyrdxlP-dep_Trfase_small"/>
</dbReference>
<evidence type="ECO:0000256" key="2">
    <source>
        <dbReference type="ARBA" id="ARBA00007441"/>
    </source>
</evidence>
<dbReference type="InterPro" id="IPR004839">
    <property type="entry name" value="Aminotransferase_I/II_large"/>
</dbReference>
<evidence type="ECO:0000256" key="4">
    <source>
        <dbReference type="ARBA" id="ARBA00022679"/>
    </source>
</evidence>
<evidence type="ECO:0000259" key="6">
    <source>
        <dbReference type="Pfam" id="PF00155"/>
    </source>
</evidence>
<sequence>MTRELSISTRSKNTDYPTISAILNIASKQAEPVSTLCQGLVYWVPPEEATQTLDCQLRSTDDVSQYKKIHGYTPDYGTDDLRGELIKKLQQQNNLTDVNVIVTAGANQGFSSIVSCLCDVGDAAVLFRPYYFNHIMALQLSNVEPVLIDCSASNQYLPNPNDIRKALEKNLKN</sequence>
<evidence type="ECO:0000313" key="7">
    <source>
        <dbReference type="EMBL" id="KAL0487340.1"/>
    </source>
</evidence>
<reference evidence="7 8" key="1">
    <citation type="submission" date="2024-03" db="EMBL/GenBank/DDBJ databases">
        <title>The Acrasis kona genome and developmental transcriptomes reveal deep origins of eukaryotic multicellular pathways.</title>
        <authorList>
            <person name="Sheikh S."/>
            <person name="Fu C.-J."/>
            <person name="Brown M.W."/>
            <person name="Baldauf S.L."/>
        </authorList>
    </citation>
    <scope>NUCLEOTIDE SEQUENCE [LARGE SCALE GENOMIC DNA]</scope>
    <source>
        <strain evidence="7 8">ATCC MYA-3509</strain>
    </source>
</reference>
<dbReference type="InterPro" id="IPR015421">
    <property type="entry name" value="PyrdxlP-dep_Trfase_major"/>
</dbReference>
<dbReference type="GO" id="GO:0008483">
    <property type="term" value="F:transaminase activity"/>
    <property type="evidence" value="ECO:0007669"/>
    <property type="project" value="UniProtKB-KW"/>
</dbReference>
<keyword evidence="8" id="KW-1185">Reference proteome</keyword>
<dbReference type="InterPro" id="IPR015424">
    <property type="entry name" value="PyrdxlP-dep_Trfase"/>
</dbReference>
<feature type="domain" description="Aminotransferase class I/classII large" evidence="6">
    <location>
        <begin position="50"/>
        <end position="170"/>
    </location>
</feature>
<keyword evidence="5" id="KW-0663">Pyridoxal phosphate</keyword>
<dbReference type="InterPro" id="IPR050596">
    <property type="entry name" value="AspAT/PAT-like"/>
</dbReference>
<keyword evidence="4" id="KW-0808">Transferase</keyword>
<evidence type="ECO:0000256" key="1">
    <source>
        <dbReference type="ARBA" id="ARBA00001933"/>
    </source>
</evidence>
<dbReference type="PANTHER" id="PTHR46383">
    <property type="entry name" value="ASPARTATE AMINOTRANSFERASE"/>
    <property type="match status" value="1"/>
</dbReference>
<dbReference type="Gene3D" id="3.90.1150.10">
    <property type="entry name" value="Aspartate Aminotransferase, domain 1"/>
    <property type="match status" value="1"/>
</dbReference>